<proteinExistence type="predicted"/>
<keyword evidence="2" id="KW-1003">Cell membrane</keyword>
<dbReference type="InterPro" id="IPR027417">
    <property type="entry name" value="P-loop_NTPase"/>
</dbReference>
<evidence type="ECO:0000256" key="5">
    <source>
        <dbReference type="ARBA" id="ARBA00022840"/>
    </source>
</evidence>
<feature type="domain" description="ABC transporter" evidence="8">
    <location>
        <begin position="272"/>
        <end position="516"/>
    </location>
</feature>
<keyword evidence="3" id="KW-0762">Sugar transport</keyword>
<dbReference type="CDD" id="cd03215">
    <property type="entry name" value="ABC_Carb_Monos_II"/>
    <property type="match status" value="1"/>
</dbReference>
<keyword evidence="10" id="KW-1185">Reference proteome</keyword>
<keyword evidence="4" id="KW-0547">Nucleotide-binding</keyword>
<dbReference type="InterPro" id="IPR050107">
    <property type="entry name" value="ABC_carbohydrate_import_ATPase"/>
</dbReference>
<evidence type="ECO:0000256" key="6">
    <source>
        <dbReference type="ARBA" id="ARBA00022967"/>
    </source>
</evidence>
<evidence type="ECO:0000256" key="7">
    <source>
        <dbReference type="ARBA" id="ARBA00023136"/>
    </source>
</evidence>
<dbReference type="PANTHER" id="PTHR43790:SF3">
    <property type="entry name" value="D-ALLOSE IMPORT ATP-BINDING PROTEIN ALSA-RELATED"/>
    <property type="match status" value="1"/>
</dbReference>
<dbReference type="InterPro" id="IPR003439">
    <property type="entry name" value="ABC_transporter-like_ATP-bd"/>
</dbReference>
<dbReference type="CDD" id="cd03216">
    <property type="entry name" value="ABC_Carb_Monos_I"/>
    <property type="match status" value="1"/>
</dbReference>
<evidence type="ECO:0000313" key="9">
    <source>
        <dbReference type="EMBL" id="SUQ15170.1"/>
    </source>
</evidence>
<dbReference type="SUPFAM" id="SSF52540">
    <property type="entry name" value="P-loop containing nucleoside triphosphate hydrolases"/>
    <property type="match status" value="2"/>
</dbReference>
<evidence type="ECO:0000256" key="4">
    <source>
        <dbReference type="ARBA" id="ARBA00022741"/>
    </source>
</evidence>
<dbReference type="AlphaFoldDB" id="A0A316AG03"/>
<evidence type="ECO:0000259" key="8">
    <source>
        <dbReference type="PROSITE" id="PS50893"/>
    </source>
</evidence>
<protein>
    <submittedName>
        <fullName evidence="9">Ribose transport system ATP-binding protein/rhamnose transport system ATP-binding protein</fullName>
    </submittedName>
</protein>
<evidence type="ECO:0000256" key="1">
    <source>
        <dbReference type="ARBA" id="ARBA00022448"/>
    </source>
</evidence>
<sequence>MKTQDMLPSFSREERKKLAEEIILKAEGVSKSFGGVKALQNVSFELKKGEVLSVIGENGAGKSTLMKIIAGALKNDRGHIYFQGEKLSLNSPLDAVKKGISIVYQEPNIFADMSVLENIFMGNELVSKNKTIQWTEMYEEAKEALKMVGLSGDILHLTMSKLSIGNQQLVLIARGIYKKCKILILDEPTSILSHNESEKLFEIIADLKKRGVSIMYISHRIPEILRISDDIIVLRDGCLTGTLLPQEATEETIITAMSGRKINMSVYEERTWGEKAILEVKNLSYKSAFQDISFEVKPGQILGMYGLVGAGRSEVARAIFGETSAERGQILFEGQDISRISINEAIEKRIFYVPEDRGAQGLFDIHPVRDNMSVSFLDSLSNKIGIINKKKEKRVVQDNIDKYSIKTPGQSISVNSLSGGGQQKVLFCRWLLQEPKVLILDEPTRGIDVMTKTEIHKYVIELAKTGVAVIVISSDLPEVMELSDNIITLYKGKITARFDRNTVTEEDVLKNALNLKEDQEVAG</sequence>
<dbReference type="EMBL" id="UHJJ01000010">
    <property type="protein sequence ID" value="SUQ15170.1"/>
    <property type="molecule type" value="Genomic_DNA"/>
</dbReference>
<gene>
    <name evidence="9" type="ORF">SAMN05216529_11073</name>
</gene>
<keyword evidence="5 9" id="KW-0067">ATP-binding</keyword>
<evidence type="ECO:0000313" key="10">
    <source>
        <dbReference type="Proteomes" id="UP000254051"/>
    </source>
</evidence>
<keyword evidence="7" id="KW-0472">Membrane</keyword>
<keyword evidence="6" id="KW-1278">Translocase</keyword>
<feature type="domain" description="ABC transporter" evidence="8">
    <location>
        <begin position="24"/>
        <end position="261"/>
    </location>
</feature>
<dbReference type="GO" id="GO:0016887">
    <property type="term" value="F:ATP hydrolysis activity"/>
    <property type="evidence" value="ECO:0007669"/>
    <property type="project" value="InterPro"/>
</dbReference>
<name>A0A316AG03_9FIRM</name>
<reference evidence="10" key="1">
    <citation type="submission" date="2017-07" db="EMBL/GenBank/DDBJ databases">
        <authorList>
            <person name="Varghese N."/>
            <person name="Submissions S."/>
        </authorList>
    </citation>
    <scope>NUCLEOTIDE SEQUENCE [LARGE SCALE GENOMIC DNA]</scope>
    <source>
        <strain evidence="10">NLAE-zl-C134</strain>
    </source>
</reference>
<dbReference type="Gene3D" id="3.40.50.300">
    <property type="entry name" value="P-loop containing nucleotide triphosphate hydrolases"/>
    <property type="match status" value="2"/>
</dbReference>
<dbReference type="PROSITE" id="PS50893">
    <property type="entry name" value="ABC_TRANSPORTER_2"/>
    <property type="match status" value="2"/>
</dbReference>
<dbReference type="Pfam" id="PF00005">
    <property type="entry name" value="ABC_tran"/>
    <property type="match status" value="2"/>
</dbReference>
<dbReference type="InterPro" id="IPR003593">
    <property type="entry name" value="AAA+_ATPase"/>
</dbReference>
<accession>A0A316AG03</accession>
<organism evidence="9 10">
    <name type="scientific">Faecalicatena contorta</name>
    <dbReference type="NCBI Taxonomy" id="39482"/>
    <lineage>
        <taxon>Bacteria</taxon>
        <taxon>Bacillati</taxon>
        <taxon>Bacillota</taxon>
        <taxon>Clostridia</taxon>
        <taxon>Lachnospirales</taxon>
        <taxon>Lachnospiraceae</taxon>
        <taxon>Faecalicatena</taxon>
    </lineage>
</organism>
<keyword evidence="1" id="KW-0813">Transport</keyword>
<dbReference type="Proteomes" id="UP000254051">
    <property type="component" value="Unassembled WGS sequence"/>
</dbReference>
<evidence type="ECO:0000256" key="2">
    <source>
        <dbReference type="ARBA" id="ARBA00022475"/>
    </source>
</evidence>
<dbReference type="PANTHER" id="PTHR43790">
    <property type="entry name" value="CARBOHYDRATE TRANSPORT ATP-BINDING PROTEIN MG119-RELATED"/>
    <property type="match status" value="1"/>
</dbReference>
<dbReference type="SMART" id="SM00382">
    <property type="entry name" value="AAA"/>
    <property type="match status" value="2"/>
</dbReference>
<dbReference type="GO" id="GO:0005524">
    <property type="term" value="F:ATP binding"/>
    <property type="evidence" value="ECO:0007669"/>
    <property type="project" value="UniProtKB-KW"/>
</dbReference>
<evidence type="ECO:0000256" key="3">
    <source>
        <dbReference type="ARBA" id="ARBA00022597"/>
    </source>
</evidence>